<reference evidence="1" key="1">
    <citation type="submission" date="2021-01" db="EMBL/GenBank/DDBJ databases">
        <authorList>
            <consortium name="Genoscope - CEA"/>
            <person name="William W."/>
        </authorList>
    </citation>
    <scope>NUCLEOTIDE SEQUENCE</scope>
</reference>
<comment type="caution">
    <text evidence="1">The sequence shown here is derived from an EMBL/GenBank/DDBJ whole genome shotgun (WGS) entry which is preliminary data.</text>
</comment>
<organism evidence="1 2">
    <name type="scientific">Paramecium octaurelia</name>
    <dbReference type="NCBI Taxonomy" id="43137"/>
    <lineage>
        <taxon>Eukaryota</taxon>
        <taxon>Sar</taxon>
        <taxon>Alveolata</taxon>
        <taxon>Ciliophora</taxon>
        <taxon>Intramacronucleata</taxon>
        <taxon>Oligohymenophorea</taxon>
        <taxon>Peniculida</taxon>
        <taxon>Parameciidae</taxon>
        <taxon>Paramecium</taxon>
    </lineage>
</organism>
<sequence length="84" mass="10243">MQIQLGLLVQNKFFETIEQQISNLNYIPPKQIEKINECGHIFQWLDRKQNHFKQIKKLRTLNRQNRSPIINFLEQHRGYKCYIS</sequence>
<dbReference type="EMBL" id="CAJJDP010000052">
    <property type="protein sequence ID" value="CAD8168873.1"/>
    <property type="molecule type" value="Genomic_DNA"/>
</dbReference>
<proteinExistence type="predicted"/>
<dbReference type="AlphaFoldDB" id="A0A8S1UXF0"/>
<protein>
    <submittedName>
        <fullName evidence="1">Uncharacterized protein</fullName>
    </submittedName>
</protein>
<accession>A0A8S1UXF0</accession>
<dbReference type="Proteomes" id="UP000683925">
    <property type="component" value="Unassembled WGS sequence"/>
</dbReference>
<evidence type="ECO:0000313" key="1">
    <source>
        <dbReference type="EMBL" id="CAD8168873.1"/>
    </source>
</evidence>
<keyword evidence="2" id="KW-1185">Reference proteome</keyword>
<name>A0A8S1UXF0_PAROT</name>
<gene>
    <name evidence="1" type="ORF">POCTA_138.1.T0520221</name>
</gene>
<evidence type="ECO:0000313" key="2">
    <source>
        <dbReference type="Proteomes" id="UP000683925"/>
    </source>
</evidence>